<dbReference type="Pfam" id="PF04525">
    <property type="entry name" value="LOR"/>
    <property type="match status" value="1"/>
</dbReference>
<protein>
    <submittedName>
        <fullName evidence="1">LURP-one-related family protein</fullName>
    </submittedName>
</protein>
<comment type="caution">
    <text evidence="1">The sequence shown here is derived from an EMBL/GenBank/DDBJ whole genome shotgun (WGS) entry which is preliminary data.</text>
</comment>
<proteinExistence type="predicted"/>
<name>A0ABS6FGA8_9FIRM</name>
<evidence type="ECO:0000313" key="2">
    <source>
        <dbReference type="Proteomes" id="UP000783742"/>
    </source>
</evidence>
<sequence>MIKYYFKEKFFKITDHYPVLDENKNEVYFIDQDFTFFGYKSTVSDKDGKALFNIDKKIFSLFQTFYIDFANGDNMEVKSKLSFLSRKIDIDYNGEKLKLSGNLFDLGFEIRKENEVIGRITKTFFALTDTYELEVIDEKYELPLIALTISLNNMKDTQAIRANSSAN</sequence>
<evidence type="ECO:0000313" key="1">
    <source>
        <dbReference type="EMBL" id="MBU5669209.1"/>
    </source>
</evidence>
<dbReference type="RefSeq" id="WP_216549052.1">
    <property type="nucleotide sequence ID" value="NZ_JAHLQO010000003.1"/>
</dbReference>
<organism evidence="1 2">
    <name type="scientific">Peptoniphilus ovalis</name>
    <dbReference type="NCBI Taxonomy" id="2841503"/>
    <lineage>
        <taxon>Bacteria</taxon>
        <taxon>Bacillati</taxon>
        <taxon>Bacillota</taxon>
        <taxon>Tissierellia</taxon>
        <taxon>Tissierellales</taxon>
        <taxon>Peptoniphilaceae</taxon>
        <taxon>Peptoniphilus</taxon>
    </lineage>
</organism>
<keyword evidence="2" id="KW-1185">Reference proteome</keyword>
<reference evidence="1 2" key="1">
    <citation type="submission" date="2021-06" db="EMBL/GenBank/DDBJ databases">
        <authorList>
            <person name="Sun Q."/>
            <person name="Li D."/>
        </authorList>
    </citation>
    <scope>NUCLEOTIDE SEQUENCE [LARGE SCALE GENOMIC DNA]</scope>
    <source>
        <strain evidence="1 2">MSJ-1</strain>
    </source>
</reference>
<dbReference type="EMBL" id="JAHLQO010000003">
    <property type="protein sequence ID" value="MBU5669209.1"/>
    <property type="molecule type" value="Genomic_DNA"/>
</dbReference>
<dbReference type="InterPro" id="IPR007612">
    <property type="entry name" value="LOR"/>
</dbReference>
<dbReference type="Proteomes" id="UP000783742">
    <property type="component" value="Unassembled WGS sequence"/>
</dbReference>
<accession>A0ABS6FGA8</accession>
<gene>
    <name evidence="1" type="ORF">KQI68_05060</name>
</gene>